<keyword evidence="2" id="KW-0863">Zinc-finger</keyword>
<evidence type="ECO:0000256" key="3">
    <source>
        <dbReference type="ARBA" id="ARBA00022833"/>
    </source>
</evidence>
<protein>
    <submittedName>
        <fullName evidence="6">Molecular chaperone DnaK</fullName>
    </submittedName>
</protein>
<dbReference type="GO" id="GO:0008270">
    <property type="term" value="F:zinc ion binding"/>
    <property type="evidence" value="ECO:0007669"/>
    <property type="project" value="UniProtKB-KW"/>
</dbReference>
<evidence type="ECO:0000256" key="4">
    <source>
        <dbReference type="PROSITE-ProRule" id="PRU00510"/>
    </source>
</evidence>
<keyword evidence="3" id="KW-0862">Zinc</keyword>
<feature type="domain" description="Zinc finger DksA/TraR C4-type" evidence="5">
    <location>
        <begin position="84"/>
        <end position="117"/>
    </location>
</feature>
<dbReference type="InterPro" id="IPR000962">
    <property type="entry name" value="Znf_DskA_TraR"/>
</dbReference>
<organism evidence="6 7">
    <name type="scientific">SAR86 cluster bacterium</name>
    <dbReference type="NCBI Taxonomy" id="2030880"/>
    <lineage>
        <taxon>Bacteria</taxon>
        <taxon>Pseudomonadati</taxon>
        <taxon>Pseudomonadota</taxon>
        <taxon>Gammaproteobacteria</taxon>
        <taxon>SAR86 cluster</taxon>
    </lineage>
</organism>
<dbReference type="PANTHER" id="PTHR33823">
    <property type="entry name" value="RNA POLYMERASE-BINDING TRANSCRIPTION FACTOR DKSA-RELATED"/>
    <property type="match status" value="1"/>
</dbReference>
<dbReference type="Proteomes" id="UP000218172">
    <property type="component" value="Unassembled WGS sequence"/>
</dbReference>
<comment type="caution">
    <text evidence="6">The sequence shown here is derived from an EMBL/GenBank/DDBJ whole genome shotgun (WGS) entry which is preliminary data.</text>
</comment>
<sequence length="118" mass="13446">MKSLSTQQIEHLRLLMLSIKDKLEEQLNANLQATAIVKLDQSSVGRVSRIDAIQQQHMAVSTRGKTKQRLGKILLTLQTVKQDDYGYCRRCDQVIAFERLCIQPESELCLQCQSQLEG</sequence>
<dbReference type="Gene3D" id="1.20.120.910">
    <property type="entry name" value="DksA, coiled-coil domain"/>
    <property type="match status" value="1"/>
</dbReference>
<dbReference type="SUPFAM" id="SSF57716">
    <property type="entry name" value="Glucocorticoid receptor-like (DNA-binding domain)"/>
    <property type="match status" value="1"/>
</dbReference>
<reference evidence="7" key="1">
    <citation type="submission" date="2017-08" db="EMBL/GenBank/DDBJ databases">
        <title>A dynamic microbial community with high functional redundancy inhabits the cold, oxic subseafloor aquifer.</title>
        <authorList>
            <person name="Tully B.J."/>
            <person name="Wheat C.G."/>
            <person name="Glazer B.T."/>
            <person name="Huber J.A."/>
        </authorList>
    </citation>
    <scope>NUCLEOTIDE SEQUENCE [LARGE SCALE GENOMIC DNA]</scope>
</reference>
<dbReference type="PROSITE" id="PS51128">
    <property type="entry name" value="ZF_DKSA_2"/>
    <property type="match status" value="1"/>
</dbReference>
<evidence type="ECO:0000256" key="1">
    <source>
        <dbReference type="ARBA" id="ARBA00022723"/>
    </source>
</evidence>
<keyword evidence="1" id="KW-0479">Metal-binding</keyword>
<dbReference type="PANTHER" id="PTHR33823:SF4">
    <property type="entry name" value="GENERAL STRESS PROTEIN 16O"/>
    <property type="match status" value="1"/>
</dbReference>
<evidence type="ECO:0000256" key="2">
    <source>
        <dbReference type="ARBA" id="ARBA00022771"/>
    </source>
</evidence>
<evidence type="ECO:0000259" key="5">
    <source>
        <dbReference type="Pfam" id="PF01258"/>
    </source>
</evidence>
<evidence type="ECO:0000313" key="7">
    <source>
        <dbReference type="Proteomes" id="UP000218172"/>
    </source>
</evidence>
<proteinExistence type="predicted"/>
<evidence type="ECO:0000313" key="6">
    <source>
        <dbReference type="EMBL" id="PCH60571.1"/>
    </source>
</evidence>
<dbReference type="AlphaFoldDB" id="A0A2A4MKL0"/>
<gene>
    <name evidence="6" type="ORF">COC19_05775</name>
</gene>
<dbReference type="EMBL" id="NVQR01000088">
    <property type="protein sequence ID" value="PCH60571.1"/>
    <property type="molecule type" value="Genomic_DNA"/>
</dbReference>
<feature type="zinc finger region" description="dksA C4-type" evidence="4">
    <location>
        <begin position="88"/>
        <end position="112"/>
    </location>
</feature>
<dbReference type="Pfam" id="PF01258">
    <property type="entry name" value="zf-dskA_traR"/>
    <property type="match status" value="1"/>
</dbReference>
<accession>A0A2A4MKL0</accession>
<name>A0A2A4MKL0_9GAMM</name>